<dbReference type="Proteomes" id="UP000017246">
    <property type="component" value="Unassembled WGS sequence"/>
</dbReference>
<reference evidence="3" key="1">
    <citation type="journal article" date="2013" name="Nature">
        <title>The genomes of four tapeworm species reveal adaptations to parasitism.</title>
        <authorList>
            <person name="Tsai I.J."/>
            <person name="Zarowiecki M."/>
            <person name="Holroyd N."/>
            <person name="Garciarrubio A."/>
            <person name="Sanchez-Flores A."/>
            <person name="Brooks K.L."/>
            <person name="Tracey A."/>
            <person name="Bobes R.J."/>
            <person name="Fragoso G."/>
            <person name="Sciutto E."/>
            <person name="Aslett M."/>
            <person name="Beasley H."/>
            <person name="Bennett H.M."/>
            <person name="Cai J."/>
            <person name="Camicia F."/>
            <person name="Clark R."/>
            <person name="Cucher M."/>
            <person name="De Silva N."/>
            <person name="Day T.A."/>
            <person name="Deplazes P."/>
            <person name="Estrada K."/>
            <person name="Fernandez C."/>
            <person name="Holland P.W."/>
            <person name="Hou J."/>
            <person name="Hu S."/>
            <person name="Huckvale T."/>
            <person name="Hung S.S."/>
            <person name="Kamenetzky L."/>
            <person name="Keane J.A."/>
            <person name="Kiss F."/>
            <person name="Koziol U."/>
            <person name="Lambert O."/>
            <person name="Liu K."/>
            <person name="Luo X."/>
            <person name="Luo Y."/>
            <person name="Macchiaroli N."/>
            <person name="Nichol S."/>
            <person name="Paps J."/>
            <person name="Parkinson J."/>
            <person name="Pouchkina-Stantcheva N."/>
            <person name="Riddiford N."/>
            <person name="Rosenzvit M."/>
            <person name="Salinas G."/>
            <person name="Wasmuth J.D."/>
            <person name="Zamanian M."/>
            <person name="Zheng Y."/>
            <person name="Cai X."/>
            <person name="Soberon X."/>
            <person name="Olson P.D."/>
            <person name="Laclette J.P."/>
            <person name="Brehm K."/>
            <person name="Berriman M."/>
            <person name="Garciarrubio A."/>
            <person name="Bobes R.J."/>
            <person name="Fragoso G."/>
            <person name="Sanchez-Flores A."/>
            <person name="Estrada K."/>
            <person name="Cevallos M.A."/>
            <person name="Morett E."/>
            <person name="Gonzalez V."/>
            <person name="Portillo T."/>
            <person name="Ochoa-Leyva A."/>
            <person name="Jose M.V."/>
            <person name="Sciutto E."/>
            <person name="Landa A."/>
            <person name="Jimenez L."/>
            <person name="Valdes V."/>
            <person name="Carrero J.C."/>
            <person name="Larralde C."/>
            <person name="Morales-Montor J."/>
            <person name="Limon-Lason J."/>
            <person name="Soberon X."/>
            <person name="Laclette J.P."/>
        </authorList>
    </citation>
    <scope>NUCLEOTIDE SEQUENCE [LARGE SCALE GENOMIC DNA]</scope>
</reference>
<feature type="compositionally biased region" description="Low complexity" evidence="1">
    <location>
        <begin position="248"/>
        <end position="261"/>
    </location>
</feature>
<sequence length="306" mass="34638">MTKETKQDKEGTKKSKENESKKKKLVSSVAPLITTECQLRKVIKDKKKENYAVDEVKNIYHSVQEPKSGFPIYMASIYPEKVTFKPTGKGKKMRPVEYTTIGQIIQIPEDLQSFLLHVPKSKKAKSFTALFAWLDPQMSKRFEKIVHQANNSLAMAPLKDNVTNAQNKGLHPRSNASNAGYSKSSLLQPPNAPYFATSLSPSVCDPKDLSSDLIRVSKRVSETYTYYCPNRTFYRSGKGEENHNTQVSSGSTCSSDSSYGNDSEDSDYICRDKESVFYGERMSPKSQYIDRLLRATVQMQNENRYS</sequence>
<evidence type="ECO:0000256" key="1">
    <source>
        <dbReference type="SAM" id="MobiDB-lite"/>
    </source>
</evidence>
<feature type="domain" description="DUF5733" evidence="2">
    <location>
        <begin position="36"/>
        <end position="150"/>
    </location>
</feature>
<evidence type="ECO:0000313" key="3">
    <source>
        <dbReference type="EMBL" id="CDS40750.1"/>
    </source>
</evidence>
<accession>A0A068Y7I5</accession>
<feature type="compositionally biased region" description="Polar residues" evidence="1">
    <location>
        <begin position="174"/>
        <end position="183"/>
    </location>
</feature>
<proteinExistence type="predicted"/>
<dbReference type="AlphaFoldDB" id="A0A068Y7I5"/>
<keyword evidence="4" id="KW-1185">Reference proteome</keyword>
<name>A0A068Y7I5_ECHMU</name>
<evidence type="ECO:0000259" key="2">
    <source>
        <dbReference type="Pfam" id="PF19004"/>
    </source>
</evidence>
<gene>
    <name evidence="3" type="ORF">EmuJ_000834600</name>
</gene>
<dbReference type="OMA" id="ANNSLAM"/>
<evidence type="ECO:0000313" key="4">
    <source>
        <dbReference type="Proteomes" id="UP000017246"/>
    </source>
</evidence>
<dbReference type="InterPro" id="IPR043791">
    <property type="entry name" value="DUF5733"/>
</dbReference>
<feature type="region of interest" description="Disordered" evidence="1">
    <location>
        <begin position="235"/>
        <end position="266"/>
    </location>
</feature>
<feature type="region of interest" description="Disordered" evidence="1">
    <location>
        <begin position="1"/>
        <end position="25"/>
    </location>
</feature>
<dbReference type="EMBL" id="LN902841">
    <property type="protein sequence ID" value="CDS40750.1"/>
    <property type="molecule type" value="Genomic_DNA"/>
</dbReference>
<dbReference type="Pfam" id="PF19004">
    <property type="entry name" value="DUF5733"/>
    <property type="match status" value="1"/>
</dbReference>
<dbReference type="OrthoDB" id="6247497at2759"/>
<reference evidence="3" key="2">
    <citation type="submission" date="2015-11" db="EMBL/GenBank/DDBJ databases">
        <authorList>
            <person name="Zhang Y."/>
            <person name="Guo Z."/>
        </authorList>
    </citation>
    <scope>NUCLEOTIDE SEQUENCE</scope>
</reference>
<organism evidence="3 4">
    <name type="scientific">Echinococcus multilocularis</name>
    <name type="common">Fox tapeworm</name>
    <dbReference type="NCBI Taxonomy" id="6211"/>
    <lineage>
        <taxon>Eukaryota</taxon>
        <taxon>Metazoa</taxon>
        <taxon>Spiralia</taxon>
        <taxon>Lophotrochozoa</taxon>
        <taxon>Platyhelminthes</taxon>
        <taxon>Cestoda</taxon>
        <taxon>Eucestoda</taxon>
        <taxon>Cyclophyllidea</taxon>
        <taxon>Taeniidae</taxon>
        <taxon>Echinococcus</taxon>
    </lineage>
</organism>
<feature type="region of interest" description="Disordered" evidence="1">
    <location>
        <begin position="164"/>
        <end position="183"/>
    </location>
</feature>
<protein>
    <submittedName>
        <fullName evidence="3">Expressed conserved protein</fullName>
    </submittedName>
</protein>
<feature type="compositionally biased region" description="Basic and acidic residues" evidence="1">
    <location>
        <begin position="1"/>
        <end position="20"/>
    </location>
</feature>